<sequence length="421" mass="46856">MPTPRIVELAQIIASRTDELKEHLTSNDLPEPSFSPEGPIDAFGSATSDVQQAKNSVVEAAIELRQLLEGPVRSLLPEVSNFAPLAAIHRFKIATHVPMEGGITFSDLASLCGLLEHDLRRVIRYAATHHRVFCEPEKGLVAHTAASKLLAENEMFENLMGLTFAECWPAHSKAVDAMAERSEEPDRSGYALANSTNLNMFEFLAQHPDRAKRFARAMSSTSPASLDALASYFDWASLPDGSTVVDVGGAQGHVSFHLARKFPHISFVVQDLPEVVEGAEATMPEDLKERVKFFGHNMFNEQPVRDAEVYLLRYVLHDWPDKYCVNILQCLVPALKRGAKVVVQEHLLPEPGTLSLLQEMQLRSMDAIMMTLFNSRERDIEDWRTIFETANSNYCGFLATRVKANPSTGIIQVEWADKDSP</sequence>
<keyword evidence="6" id="KW-1185">Reference proteome</keyword>
<keyword evidence="2 5" id="KW-0808">Transferase</keyword>
<dbReference type="EMBL" id="ML977352">
    <property type="protein sequence ID" value="KAF2107708.1"/>
    <property type="molecule type" value="Genomic_DNA"/>
</dbReference>
<dbReference type="PROSITE" id="PS51683">
    <property type="entry name" value="SAM_OMT_II"/>
    <property type="match status" value="1"/>
</dbReference>
<dbReference type="CDD" id="cd02440">
    <property type="entry name" value="AdoMet_MTases"/>
    <property type="match status" value="1"/>
</dbReference>
<gene>
    <name evidence="5" type="ORF">BDV96DRAFT_616711</name>
</gene>
<dbReference type="OrthoDB" id="1606438at2759"/>
<dbReference type="PANTHER" id="PTHR43712">
    <property type="entry name" value="PUTATIVE (AFU_ORTHOLOGUE AFUA_4G14580)-RELATED"/>
    <property type="match status" value="1"/>
</dbReference>
<evidence type="ECO:0000256" key="1">
    <source>
        <dbReference type="ARBA" id="ARBA00022603"/>
    </source>
</evidence>
<dbReference type="AlphaFoldDB" id="A0A6A5YNE5"/>
<dbReference type="SUPFAM" id="SSF53335">
    <property type="entry name" value="S-adenosyl-L-methionine-dependent methyltransferases"/>
    <property type="match status" value="1"/>
</dbReference>
<evidence type="ECO:0000259" key="4">
    <source>
        <dbReference type="Pfam" id="PF00891"/>
    </source>
</evidence>
<keyword evidence="1 5" id="KW-0489">Methyltransferase</keyword>
<feature type="domain" description="O-methyltransferase C-terminal" evidence="4">
    <location>
        <begin position="198"/>
        <end position="390"/>
    </location>
</feature>
<dbReference type="SUPFAM" id="SSF46785">
    <property type="entry name" value="Winged helix' DNA-binding domain"/>
    <property type="match status" value="1"/>
</dbReference>
<dbReference type="InterPro" id="IPR001077">
    <property type="entry name" value="COMT_C"/>
</dbReference>
<evidence type="ECO:0000256" key="3">
    <source>
        <dbReference type="ARBA" id="ARBA00022691"/>
    </source>
</evidence>
<reference evidence="5" key="1">
    <citation type="journal article" date="2020" name="Stud. Mycol.">
        <title>101 Dothideomycetes genomes: a test case for predicting lifestyles and emergence of pathogens.</title>
        <authorList>
            <person name="Haridas S."/>
            <person name="Albert R."/>
            <person name="Binder M."/>
            <person name="Bloem J."/>
            <person name="Labutti K."/>
            <person name="Salamov A."/>
            <person name="Andreopoulos B."/>
            <person name="Baker S."/>
            <person name="Barry K."/>
            <person name="Bills G."/>
            <person name="Bluhm B."/>
            <person name="Cannon C."/>
            <person name="Castanera R."/>
            <person name="Culley D."/>
            <person name="Daum C."/>
            <person name="Ezra D."/>
            <person name="Gonzalez J."/>
            <person name="Henrissat B."/>
            <person name="Kuo A."/>
            <person name="Liang C."/>
            <person name="Lipzen A."/>
            <person name="Lutzoni F."/>
            <person name="Magnuson J."/>
            <person name="Mondo S."/>
            <person name="Nolan M."/>
            <person name="Ohm R."/>
            <person name="Pangilinan J."/>
            <person name="Park H.-J."/>
            <person name="Ramirez L."/>
            <person name="Alfaro M."/>
            <person name="Sun H."/>
            <person name="Tritt A."/>
            <person name="Yoshinaga Y."/>
            <person name="Zwiers L.-H."/>
            <person name="Turgeon B."/>
            <person name="Goodwin S."/>
            <person name="Spatafora J."/>
            <person name="Crous P."/>
            <person name="Grigoriev I."/>
        </authorList>
    </citation>
    <scope>NUCLEOTIDE SEQUENCE</scope>
    <source>
        <strain evidence="5">CBS 627.86</strain>
    </source>
</reference>
<dbReference type="InterPro" id="IPR036388">
    <property type="entry name" value="WH-like_DNA-bd_sf"/>
</dbReference>
<evidence type="ECO:0000313" key="5">
    <source>
        <dbReference type="EMBL" id="KAF2107708.1"/>
    </source>
</evidence>
<dbReference type="InterPro" id="IPR036390">
    <property type="entry name" value="WH_DNA-bd_sf"/>
</dbReference>
<proteinExistence type="predicted"/>
<evidence type="ECO:0000313" key="6">
    <source>
        <dbReference type="Proteomes" id="UP000799770"/>
    </source>
</evidence>
<dbReference type="Pfam" id="PF00891">
    <property type="entry name" value="Methyltransf_2"/>
    <property type="match status" value="1"/>
</dbReference>
<dbReference type="GO" id="GO:0032259">
    <property type="term" value="P:methylation"/>
    <property type="evidence" value="ECO:0007669"/>
    <property type="project" value="UniProtKB-KW"/>
</dbReference>
<name>A0A6A5YNE5_9PLEO</name>
<dbReference type="InterPro" id="IPR016461">
    <property type="entry name" value="COMT-like"/>
</dbReference>
<organism evidence="5 6">
    <name type="scientific">Lophiotrema nucula</name>
    <dbReference type="NCBI Taxonomy" id="690887"/>
    <lineage>
        <taxon>Eukaryota</taxon>
        <taxon>Fungi</taxon>
        <taxon>Dikarya</taxon>
        <taxon>Ascomycota</taxon>
        <taxon>Pezizomycotina</taxon>
        <taxon>Dothideomycetes</taxon>
        <taxon>Pleosporomycetidae</taxon>
        <taxon>Pleosporales</taxon>
        <taxon>Lophiotremataceae</taxon>
        <taxon>Lophiotrema</taxon>
    </lineage>
</organism>
<evidence type="ECO:0000256" key="2">
    <source>
        <dbReference type="ARBA" id="ARBA00022679"/>
    </source>
</evidence>
<accession>A0A6A5YNE5</accession>
<dbReference type="Gene3D" id="3.40.50.150">
    <property type="entry name" value="Vaccinia Virus protein VP39"/>
    <property type="match status" value="1"/>
</dbReference>
<dbReference type="GO" id="GO:0008171">
    <property type="term" value="F:O-methyltransferase activity"/>
    <property type="evidence" value="ECO:0007669"/>
    <property type="project" value="InterPro"/>
</dbReference>
<dbReference type="InterPro" id="IPR029063">
    <property type="entry name" value="SAM-dependent_MTases_sf"/>
</dbReference>
<keyword evidence="3" id="KW-0949">S-adenosyl-L-methionine</keyword>
<dbReference type="Proteomes" id="UP000799770">
    <property type="component" value="Unassembled WGS sequence"/>
</dbReference>
<dbReference type="Gene3D" id="1.10.10.10">
    <property type="entry name" value="Winged helix-like DNA-binding domain superfamily/Winged helix DNA-binding domain"/>
    <property type="match status" value="1"/>
</dbReference>
<dbReference type="PANTHER" id="PTHR43712:SF12">
    <property type="entry name" value="STERIGMATOCYSTIN 8-O-METHYLTRANSFERASE"/>
    <property type="match status" value="1"/>
</dbReference>
<protein>
    <submittedName>
        <fullName evidence="5">Putative O-methyltransferase</fullName>
    </submittedName>
</protein>